<comment type="caution">
    <text evidence="1">The sequence shown here is derived from an EMBL/GenBank/DDBJ whole genome shotgun (WGS) entry which is preliminary data.</text>
</comment>
<accession>J9GG11</accession>
<dbReference type="InterPro" id="IPR036264">
    <property type="entry name" value="Bact_exopeptidase_dim_dom"/>
</dbReference>
<dbReference type="AlphaFoldDB" id="J9GG11"/>
<protein>
    <submittedName>
        <fullName evidence="1">Peptidase T</fullName>
    </submittedName>
</protein>
<dbReference type="Gene3D" id="3.30.70.360">
    <property type="match status" value="1"/>
</dbReference>
<proteinExistence type="predicted"/>
<sequence>MYASCLPQWAKPEHTSGREGFIHLLEMHGECEHATLSYIVRDHDHDLFEHKQQLMLDLAKYINDLHPGSCQSLYVISI</sequence>
<dbReference type="EMBL" id="AMCI01004337">
    <property type="protein sequence ID" value="EJW98279.1"/>
    <property type="molecule type" value="Genomic_DNA"/>
</dbReference>
<gene>
    <name evidence="1" type="ORF">EVA_13613</name>
</gene>
<evidence type="ECO:0000313" key="1">
    <source>
        <dbReference type="EMBL" id="EJW98279.1"/>
    </source>
</evidence>
<dbReference type="SUPFAM" id="SSF55031">
    <property type="entry name" value="Bacterial exopeptidase dimerisation domain"/>
    <property type="match status" value="1"/>
</dbReference>
<organism evidence="1">
    <name type="scientific">gut metagenome</name>
    <dbReference type="NCBI Taxonomy" id="749906"/>
    <lineage>
        <taxon>unclassified sequences</taxon>
        <taxon>metagenomes</taxon>
        <taxon>organismal metagenomes</taxon>
    </lineage>
</organism>
<reference evidence="1" key="1">
    <citation type="journal article" date="2012" name="PLoS ONE">
        <title>Gene sets for utilization of primary and secondary nutrition supplies in the distal gut of endangered iberian lynx.</title>
        <authorList>
            <person name="Alcaide M."/>
            <person name="Messina E."/>
            <person name="Richter M."/>
            <person name="Bargiela R."/>
            <person name="Peplies J."/>
            <person name="Huws S.A."/>
            <person name="Newbold C.J."/>
            <person name="Golyshin P.N."/>
            <person name="Simon M.A."/>
            <person name="Lopez G."/>
            <person name="Yakimov M.M."/>
            <person name="Ferrer M."/>
        </authorList>
    </citation>
    <scope>NUCLEOTIDE SEQUENCE</scope>
</reference>
<name>J9GG11_9ZZZZ</name>